<dbReference type="EMBL" id="FN649749">
    <property type="protein sequence ID" value="CBN75557.1"/>
    <property type="molecule type" value="Genomic_DNA"/>
</dbReference>
<keyword evidence="4" id="KW-0539">Nucleus</keyword>
<evidence type="ECO:0000313" key="6">
    <source>
        <dbReference type="Proteomes" id="UP000002630"/>
    </source>
</evidence>
<dbReference type="OrthoDB" id="7344096at2759"/>
<dbReference type="GO" id="GO:0005634">
    <property type="term" value="C:nucleus"/>
    <property type="evidence" value="ECO:0007669"/>
    <property type="project" value="UniProtKB-SubCell"/>
</dbReference>
<accession>D8LDY1</accession>
<dbReference type="Proteomes" id="UP000002630">
    <property type="component" value="Linkage Group LG24"/>
</dbReference>
<gene>
    <name evidence="5" type="ORF">Esi_0128_0042</name>
</gene>
<dbReference type="STRING" id="2880.D8LDY1"/>
<dbReference type="InterPro" id="IPR044159">
    <property type="entry name" value="IQM"/>
</dbReference>
<dbReference type="eggNOG" id="ENOG502QS9S">
    <property type="taxonomic scope" value="Eukaryota"/>
</dbReference>
<comment type="subcellular location">
    <subcellularLocation>
        <location evidence="2">Cytoplasm</location>
    </subcellularLocation>
    <subcellularLocation>
        <location evidence="1">Nucleus</location>
    </subcellularLocation>
</comment>
<protein>
    <submittedName>
        <fullName evidence="5">Uncharacterized protein</fullName>
    </submittedName>
</protein>
<dbReference type="PANTHER" id="PTHR31250">
    <property type="entry name" value="IQ DOMAIN-CONTAINING PROTEIN IQM3"/>
    <property type="match status" value="1"/>
</dbReference>
<dbReference type="EMBL" id="FN647924">
    <property type="protein sequence ID" value="CBN75557.1"/>
    <property type="molecule type" value="Genomic_DNA"/>
</dbReference>
<dbReference type="PANTHER" id="PTHR31250:SF27">
    <property type="entry name" value="IQ DOMAIN-CONTAINING PROTEIN IQM5"/>
    <property type="match status" value="1"/>
</dbReference>
<dbReference type="GO" id="GO:0005737">
    <property type="term" value="C:cytoplasm"/>
    <property type="evidence" value="ECO:0007669"/>
    <property type="project" value="UniProtKB-SubCell"/>
</dbReference>
<evidence type="ECO:0000256" key="2">
    <source>
        <dbReference type="ARBA" id="ARBA00004496"/>
    </source>
</evidence>
<dbReference type="InParanoid" id="D8LDY1"/>
<sequence>MLPDPPRSRGFDLLDYSTDLLGFSGAPSDREHSSTLYHQYSNEASAPPPQVLQGWKMNCVALDKRSWLEVRDKQHRYGKNLRLYFKEWDRRGKPGGSFFKWLSAAEVQLEGCPRHELESDVVHYCRPEERHNYALRLDVTPKADQLFFFFLTGATLLLPNERSADV</sequence>
<name>D8LDY1_ECTSI</name>
<organism evidence="5 6">
    <name type="scientific">Ectocarpus siliculosus</name>
    <name type="common">Brown alga</name>
    <name type="synonym">Conferva siliculosa</name>
    <dbReference type="NCBI Taxonomy" id="2880"/>
    <lineage>
        <taxon>Eukaryota</taxon>
        <taxon>Sar</taxon>
        <taxon>Stramenopiles</taxon>
        <taxon>Ochrophyta</taxon>
        <taxon>PX clade</taxon>
        <taxon>Phaeophyceae</taxon>
        <taxon>Ectocarpales</taxon>
        <taxon>Ectocarpaceae</taxon>
        <taxon>Ectocarpus</taxon>
    </lineage>
</organism>
<keyword evidence="3" id="KW-0963">Cytoplasm</keyword>
<dbReference type="AlphaFoldDB" id="D8LDY1"/>
<keyword evidence="6" id="KW-1185">Reference proteome</keyword>
<evidence type="ECO:0000256" key="4">
    <source>
        <dbReference type="ARBA" id="ARBA00023242"/>
    </source>
</evidence>
<evidence type="ECO:0000256" key="1">
    <source>
        <dbReference type="ARBA" id="ARBA00004123"/>
    </source>
</evidence>
<reference evidence="5 6" key="1">
    <citation type="journal article" date="2010" name="Nature">
        <title>The Ectocarpus genome and the independent evolution of multicellularity in brown algae.</title>
        <authorList>
            <person name="Cock J.M."/>
            <person name="Sterck L."/>
            <person name="Rouze P."/>
            <person name="Scornet D."/>
            <person name="Allen A.E."/>
            <person name="Amoutzias G."/>
            <person name="Anthouard V."/>
            <person name="Artiguenave F."/>
            <person name="Aury J.M."/>
            <person name="Badger J.H."/>
            <person name="Beszteri B."/>
            <person name="Billiau K."/>
            <person name="Bonnet E."/>
            <person name="Bothwell J.H."/>
            <person name="Bowler C."/>
            <person name="Boyen C."/>
            <person name="Brownlee C."/>
            <person name="Carrano C.J."/>
            <person name="Charrier B."/>
            <person name="Cho G.Y."/>
            <person name="Coelho S.M."/>
            <person name="Collen J."/>
            <person name="Corre E."/>
            <person name="Da Silva C."/>
            <person name="Delage L."/>
            <person name="Delaroque N."/>
            <person name="Dittami S.M."/>
            <person name="Doulbeau S."/>
            <person name="Elias M."/>
            <person name="Farnham G."/>
            <person name="Gachon C.M."/>
            <person name="Gschloessl B."/>
            <person name="Heesch S."/>
            <person name="Jabbari K."/>
            <person name="Jubin C."/>
            <person name="Kawai H."/>
            <person name="Kimura K."/>
            <person name="Kloareg B."/>
            <person name="Kupper F.C."/>
            <person name="Lang D."/>
            <person name="Le Bail A."/>
            <person name="Leblanc C."/>
            <person name="Lerouge P."/>
            <person name="Lohr M."/>
            <person name="Lopez P.J."/>
            <person name="Martens C."/>
            <person name="Maumus F."/>
            <person name="Michel G."/>
            <person name="Miranda-Saavedra D."/>
            <person name="Morales J."/>
            <person name="Moreau H."/>
            <person name="Motomura T."/>
            <person name="Nagasato C."/>
            <person name="Napoli C.A."/>
            <person name="Nelson D.R."/>
            <person name="Nyvall-Collen P."/>
            <person name="Peters A.F."/>
            <person name="Pommier C."/>
            <person name="Potin P."/>
            <person name="Poulain J."/>
            <person name="Quesneville H."/>
            <person name="Read B."/>
            <person name="Rensing S.A."/>
            <person name="Ritter A."/>
            <person name="Rousvoal S."/>
            <person name="Samanta M."/>
            <person name="Samson G."/>
            <person name="Schroeder D.C."/>
            <person name="Segurens B."/>
            <person name="Strittmatter M."/>
            <person name="Tonon T."/>
            <person name="Tregear J.W."/>
            <person name="Valentin K."/>
            <person name="von Dassow P."/>
            <person name="Yamagishi T."/>
            <person name="Van de Peer Y."/>
            <person name="Wincker P."/>
        </authorList>
    </citation>
    <scope>NUCLEOTIDE SEQUENCE [LARGE SCALE GENOMIC DNA]</scope>
    <source>
        <strain evidence="6">Ec32 / CCAP1310/4</strain>
    </source>
</reference>
<evidence type="ECO:0000313" key="5">
    <source>
        <dbReference type="EMBL" id="CBN75557.1"/>
    </source>
</evidence>
<proteinExistence type="predicted"/>
<evidence type="ECO:0000256" key="3">
    <source>
        <dbReference type="ARBA" id="ARBA00022490"/>
    </source>
</evidence>